<feature type="transmembrane region" description="Helical" evidence="1">
    <location>
        <begin position="293"/>
        <end position="311"/>
    </location>
</feature>
<feature type="transmembrane region" description="Helical" evidence="1">
    <location>
        <begin position="349"/>
        <end position="366"/>
    </location>
</feature>
<feature type="transmembrane region" description="Helical" evidence="1">
    <location>
        <begin position="143"/>
        <end position="164"/>
    </location>
</feature>
<feature type="transmembrane region" description="Helical" evidence="1">
    <location>
        <begin position="323"/>
        <end position="342"/>
    </location>
</feature>
<keyword evidence="1" id="KW-0472">Membrane</keyword>
<dbReference type="Pfam" id="PF13687">
    <property type="entry name" value="DUF4153"/>
    <property type="match status" value="1"/>
</dbReference>
<feature type="transmembrane region" description="Helical" evidence="1">
    <location>
        <begin position="78"/>
        <end position="99"/>
    </location>
</feature>
<proteinExistence type="predicted"/>
<evidence type="ECO:0000256" key="1">
    <source>
        <dbReference type="SAM" id="Phobius"/>
    </source>
</evidence>
<feature type="transmembrane region" description="Helical" evidence="1">
    <location>
        <begin position="46"/>
        <end position="66"/>
    </location>
</feature>
<dbReference type="InterPro" id="IPR025291">
    <property type="entry name" value="DUF4153"/>
</dbReference>
<name>A0A942URK0_9BACI</name>
<organism evidence="2 3">
    <name type="scientific">Lederbergia citrea</name>
    <dbReference type="NCBI Taxonomy" id="2833581"/>
    <lineage>
        <taxon>Bacteria</taxon>
        <taxon>Bacillati</taxon>
        <taxon>Bacillota</taxon>
        <taxon>Bacilli</taxon>
        <taxon>Bacillales</taxon>
        <taxon>Bacillaceae</taxon>
        <taxon>Lederbergia</taxon>
    </lineage>
</organism>
<accession>A0A942URK0</accession>
<feature type="transmembrane region" description="Helical" evidence="1">
    <location>
        <begin position="105"/>
        <end position="123"/>
    </location>
</feature>
<feature type="transmembrane region" description="Helical" evidence="1">
    <location>
        <begin position="21"/>
        <end position="40"/>
    </location>
</feature>
<gene>
    <name evidence="2" type="ORF">KHA91_13425</name>
</gene>
<evidence type="ECO:0000313" key="3">
    <source>
        <dbReference type="Proteomes" id="UP000676456"/>
    </source>
</evidence>
<evidence type="ECO:0000313" key="2">
    <source>
        <dbReference type="EMBL" id="MBS4223751.1"/>
    </source>
</evidence>
<protein>
    <submittedName>
        <fullName evidence="2">DUF4153 domain-containing protein</fullName>
    </submittedName>
</protein>
<dbReference type="Proteomes" id="UP000676456">
    <property type="component" value="Unassembled WGS sequence"/>
</dbReference>
<sequence>MKVMKAFQDKLVGLIRAINRYPLTILFLLAIATVNVNMINNEIETYLKYLFTFIVGALLSVIGQHVYERFFTKVSERVMLMGGAILLTAGYYLAIHSASTFNEEIATKTSVTMFALIMAFIWIPSIKSKISFNESFMSAFKAFFITVLFSSVLAAGLNLIIFAIDQLLFSVDFKTNAHVLNIVLSLFAPIFFLSYIPPYPGKKDFNLGDQEEKVEKAITCPKTLGILISFIIIPLTAVYTIILLAYVILNIRGDFWTNNLLEPMLVSYAITVILVYILSSHLEDKFASLFRKIFPKILIPIVLFQTLASILKIGEIGITHGRYYAIMFGIFAIISGIIFSFLPIRKNGLIAAVLIVFSAVSVIPPIDAYTVGKVSQVNLLKRTLVENNMLENGKVVPNSNISIEDKRMITRTVSYLNNLNYTDEIDWLPEKIFYYDNFSKTFGFEETYDQPSDRTEGKFAHLDWERSPAVNIENYDRMIHLYFQGSQTDLKIPIEIDNHTYTLKNDSGSHPTLILVDEKNKELFRFDMKKAIDQIFENQLEGDSGKEDMLTAEKLMVTQENDKVKMTILANSVDNYGSQYNADLFVFLKIK</sequence>
<reference evidence="2 3" key="1">
    <citation type="submission" date="2021-05" db="EMBL/GenBank/DDBJ databases">
        <title>Novel Bacillus species.</title>
        <authorList>
            <person name="Liu G."/>
        </authorList>
    </citation>
    <scope>NUCLEOTIDE SEQUENCE [LARGE SCALE GENOMIC DNA]</scope>
    <source>
        <strain evidence="2 3">FJAT-49682</strain>
    </source>
</reference>
<dbReference type="RefSeq" id="WP_213098731.1">
    <property type="nucleotide sequence ID" value="NZ_JAGYPN010000002.1"/>
</dbReference>
<comment type="caution">
    <text evidence="2">The sequence shown here is derived from an EMBL/GenBank/DDBJ whole genome shotgun (WGS) entry which is preliminary data.</text>
</comment>
<feature type="transmembrane region" description="Helical" evidence="1">
    <location>
        <begin position="224"/>
        <end position="248"/>
    </location>
</feature>
<dbReference type="AlphaFoldDB" id="A0A942URK0"/>
<keyword evidence="3" id="KW-1185">Reference proteome</keyword>
<feature type="transmembrane region" description="Helical" evidence="1">
    <location>
        <begin position="176"/>
        <end position="196"/>
    </location>
</feature>
<keyword evidence="1" id="KW-0812">Transmembrane</keyword>
<dbReference type="EMBL" id="JAGYPN010000002">
    <property type="protein sequence ID" value="MBS4223751.1"/>
    <property type="molecule type" value="Genomic_DNA"/>
</dbReference>
<feature type="transmembrane region" description="Helical" evidence="1">
    <location>
        <begin position="260"/>
        <end position="281"/>
    </location>
</feature>
<keyword evidence="1" id="KW-1133">Transmembrane helix</keyword>